<evidence type="ECO:0000256" key="1">
    <source>
        <dbReference type="SAM" id="Phobius"/>
    </source>
</evidence>
<dbReference type="Proteomes" id="UP001312865">
    <property type="component" value="Unassembled WGS sequence"/>
</dbReference>
<feature type="transmembrane region" description="Helical" evidence="1">
    <location>
        <begin position="39"/>
        <end position="58"/>
    </location>
</feature>
<dbReference type="Pfam" id="PF14897">
    <property type="entry name" value="EpsG"/>
    <property type="match status" value="1"/>
</dbReference>
<feature type="transmembrane region" description="Helical" evidence="1">
    <location>
        <begin position="103"/>
        <end position="121"/>
    </location>
</feature>
<organism evidence="2 3">
    <name type="scientific">Bacillus spongiae</name>
    <dbReference type="NCBI Taxonomy" id="2683610"/>
    <lineage>
        <taxon>Bacteria</taxon>
        <taxon>Bacillati</taxon>
        <taxon>Bacillota</taxon>
        <taxon>Bacilli</taxon>
        <taxon>Bacillales</taxon>
        <taxon>Bacillaceae</taxon>
        <taxon>Bacillus</taxon>
    </lineage>
</organism>
<evidence type="ECO:0000313" key="2">
    <source>
        <dbReference type="EMBL" id="MEI5907746.1"/>
    </source>
</evidence>
<reference evidence="2 3" key="1">
    <citation type="journal article" date="2018" name="J. Microbiol.">
        <title>Bacillus spongiae sp. nov., isolated from sponge of Jeju Island.</title>
        <authorList>
            <person name="Lee G.E."/>
            <person name="Im W.T."/>
            <person name="Park J.S."/>
        </authorList>
    </citation>
    <scope>NUCLEOTIDE SEQUENCE [LARGE SCALE GENOMIC DNA]</scope>
    <source>
        <strain evidence="2 3">135PIL107-10</strain>
    </source>
</reference>
<feature type="transmembrane region" description="Helical" evidence="1">
    <location>
        <begin position="276"/>
        <end position="296"/>
    </location>
</feature>
<dbReference type="RefSeq" id="WP_336587190.1">
    <property type="nucleotide sequence ID" value="NZ_JBBAXC010000009.1"/>
</dbReference>
<sequence>MTILWFNLFFVYIFSMFARVAATTQTTINATVSNRPNKLFFLFALLPLIIVSGLRSGIGDTYFYKHAYMINDFTVDFVLEQKDIGFAVLQMLLKNYVSEDPQIMVFTAALLTNTLIFLVFYKYSNKIELSAYVYITGGLFLVSMNGIRQLLAAAITFTATKYLIEGNFFKYSLIIIIASLFHLSALILLPIYFLVRTKAWSKSTIILIFSALIIVIGFDQFSSLLFSAIQDTQYGHYKSFAEGGANVIRVAVEMVPLGIAFLGRERLKEIMPHSNIIVNMALLGFVFMLISTQNWIFARFSFYFSLYQLILISWIILLFKKNNQPLVYFGLITCYFLYYYYENVISLAILYYSDYLVW</sequence>
<feature type="transmembrane region" description="Helical" evidence="1">
    <location>
        <begin position="6"/>
        <end position="27"/>
    </location>
</feature>
<evidence type="ECO:0000313" key="3">
    <source>
        <dbReference type="Proteomes" id="UP001312865"/>
    </source>
</evidence>
<gene>
    <name evidence="2" type="ORF">WAK64_11850</name>
</gene>
<feature type="transmembrane region" description="Helical" evidence="1">
    <location>
        <begin position="133"/>
        <end position="159"/>
    </location>
</feature>
<feature type="transmembrane region" description="Helical" evidence="1">
    <location>
        <begin position="246"/>
        <end position="264"/>
    </location>
</feature>
<feature type="transmembrane region" description="Helical" evidence="1">
    <location>
        <begin position="302"/>
        <end position="319"/>
    </location>
</feature>
<comment type="caution">
    <text evidence="2">The sequence shown here is derived from an EMBL/GenBank/DDBJ whole genome shotgun (WGS) entry which is preliminary data.</text>
</comment>
<feature type="transmembrane region" description="Helical" evidence="1">
    <location>
        <begin position="326"/>
        <end position="352"/>
    </location>
</feature>
<protein>
    <submittedName>
        <fullName evidence="2">EpsG family protein</fullName>
    </submittedName>
</protein>
<keyword evidence="1" id="KW-0472">Membrane</keyword>
<name>A0ABU8HEF4_9BACI</name>
<feature type="transmembrane region" description="Helical" evidence="1">
    <location>
        <begin position="171"/>
        <end position="193"/>
    </location>
</feature>
<dbReference type="InterPro" id="IPR049458">
    <property type="entry name" value="EpsG-like"/>
</dbReference>
<feature type="transmembrane region" description="Helical" evidence="1">
    <location>
        <begin position="205"/>
        <end position="226"/>
    </location>
</feature>
<dbReference type="EMBL" id="JBBAXC010000009">
    <property type="protein sequence ID" value="MEI5907746.1"/>
    <property type="molecule type" value="Genomic_DNA"/>
</dbReference>
<keyword evidence="3" id="KW-1185">Reference proteome</keyword>
<accession>A0ABU8HEF4</accession>
<proteinExistence type="predicted"/>
<keyword evidence="1" id="KW-1133">Transmembrane helix</keyword>
<keyword evidence="1" id="KW-0812">Transmembrane</keyword>